<dbReference type="STRING" id="257708.RGI145_00330"/>
<evidence type="ECO:0000313" key="3">
    <source>
        <dbReference type="Proteomes" id="UP000185494"/>
    </source>
</evidence>
<protein>
    <submittedName>
        <fullName evidence="2">RidA family protein</fullName>
    </submittedName>
</protein>
<evidence type="ECO:0000313" key="2">
    <source>
        <dbReference type="EMBL" id="MDT8331735.1"/>
    </source>
</evidence>
<dbReference type="Pfam" id="PF01042">
    <property type="entry name" value="Ribonuc_L-PSP"/>
    <property type="match status" value="1"/>
</dbReference>
<organism evidence="1 3">
    <name type="scientific">Roseomonas gilardii</name>
    <dbReference type="NCBI Taxonomy" id="257708"/>
    <lineage>
        <taxon>Bacteria</taxon>
        <taxon>Pseudomonadati</taxon>
        <taxon>Pseudomonadota</taxon>
        <taxon>Alphaproteobacteria</taxon>
        <taxon>Acetobacterales</taxon>
        <taxon>Roseomonadaceae</taxon>
        <taxon>Roseomonas</taxon>
    </lineage>
</organism>
<dbReference type="SUPFAM" id="SSF55298">
    <property type="entry name" value="YjgF-like"/>
    <property type="match status" value="1"/>
</dbReference>
<dbReference type="Gene3D" id="3.30.1330.40">
    <property type="entry name" value="RutC-like"/>
    <property type="match status" value="1"/>
</dbReference>
<sequence length="115" mass="12531">MIRRHARTPIMHRVVEHNGVLYFGGIVADDRSLPMKGQTEQILAKIGTLLEENGSDKGKVLAATLYITDMALKDEMNAAWTEWFGAEDLPTRATIGVADLGPNTLIEVVVTAARG</sequence>
<dbReference type="EMBL" id="CP015583">
    <property type="protein sequence ID" value="APT55801.1"/>
    <property type="molecule type" value="Genomic_DNA"/>
</dbReference>
<accession>A0A1L7AAL5</accession>
<dbReference type="Proteomes" id="UP000185494">
    <property type="component" value="Chromosome 1"/>
</dbReference>
<dbReference type="CDD" id="cd06150">
    <property type="entry name" value="YjgF_YER057c_UK114_like_2"/>
    <property type="match status" value="1"/>
</dbReference>
<dbReference type="KEGG" id="rgi:RGI145_00330"/>
<reference evidence="1 3" key="1">
    <citation type="submission" date="2016-05" db="EMBL/GenBank/DDBJ databases">
        <title>Complete Genome and Methylome Analysis of Psychrotrophic Bacterial Isolates from Antarctic Lake Untersee.</title>
        <authorList>
            <person name="Fomenkov A."/>
            <person name="Akimov V.N."/>
            <person name="Vasilyeva L.V."/>
            <person name="Andersen D."/>
            <person name="Vincze T."/>
            <person name="Roberts R.J."/>
        </authorList>
    </citation>
    <scope>NUCLEOTIDE SEQUENCE [LARGE SCALE GENOMIC DNA]</scope>
    <source>
        <strain evidence="1 3">U14-5</strain>
    </source>
</reference>
<dbReference type="AlphaFoldDB" id="A0A1L7AAL5"/>
<dbReference type="eggNOG" id="COG0251">
    <property type="taxonomic scope" value="Bacteria"/>
</dbReference>
<dbReference type="Proteomes" id="UP001258945">
    <property type="component" value="Unassembled WGS sequence"/>
</dbReference>
<dbReference type="RefSeq" id="WP_075796772.1">
    <property type="nucleotide sequence ID" value="NZ_CP015583.1"/>
</dbReference>
<dbReference type="InterPro" id="IPR006175">
    <property type="entry name" value="YjgF/YER057c/UK114"/>
</dbReference>
<dbReference type="PANTHER" id="PTHR47328:SF1">
    <property type="entry name" value="RUTC FAMILY PROTEIN YOAB"/>
    <property type="match status" value="1"/>
</dbReference>
<keyword evidence="4" id="KW-1185">Reference proteome</keyword>
<dbReference type="InterPro" id="IPR035959">
    <property type="entry name" value="RutC-like_sf"/>
</dbReference>
<reference evidence="2 4" key="2">
    <citation type="journal article" date="2019" name="Microb. Pathog.">
        <title>Comparison of VITEK 2, MALDI-TOF MS, 16S rRNA gene sequencing, and whole-genome sequencing for identification of Roseomonas mucosa.</title>
        <authorList>
            <person name="Rudolph W.W."/>
            <person name="Gunzer F."/>
            <person name="Trauth M."/>
            <person name="Bunk B."/>
            <person name="Bigge R."/>
            <person name="Schrottner P."/>
        </authorList>
    </citation>
    <scope>NUCLEOTIDE SEQUENCE [LARGE SCALE GENOMIC DNA]</scope>
    <source>
        <strain evidence="2 4">DSM 103800</strain>
    </source>
</reference>
<reference evidence="2" key="3">
    <citation type="submission" date="2023-09" db="EMBL/GenBank/DDBJ databases">
        <authorList>
            <person name="Schober I."/>
            <person name="Bunk B."/>
        </authorList>
    </citation>
    <scope>NUCLEOTIDE SEQUENCE</scope>
    <source>
        <strain evidence="2">DSM 103800</strain>
    </source>
</reference>
<name>A0A1L7AAL5_9PROT</name>
<dbReference type="EMBL" id="JAVVDO010000017">
    <property type="protein sequence ID" value="MDT8331735.1"/>
    <property type="molecule type" value="Genomic_DNA"/>
</dbReference>
<dbReference type="InterPro" id="IPR035709">
    <property type="entry name" value="YoaB-like"/>
</dbReference>
<proteinExistence type="predicted"/>
<dbReference type="PANTHER" id="PTHR47328">
    <property type="match status" value="1"/>
</dbReference>
<gene>
    <name evidence="1" type="ORF">RGI145_00330</name>
    <name evidence="2" type="ORF">RQ831_11770</name>
</gene>
<evidence type="ECO:0000313" key="1">
    <source>
        <dbReference type="EMBL" id="APT55801.1"/>
    </source>
</evidence>
<evidence type="ECO:0000313" key="4">
    <source>
        <dbReference type="Proteomes" id="UP001258945"/>
    </source>
</evidence>